<evidence type="ECO:0000313" key="2">
    <source>
        <dbReference type="EMBL" id="THU98719.1"/>
    </source>
</evidence>
<proteinExistence type="predicted"/>
<dbReference type="EMBL" id="ML179131">
    <property type="protein sequence ID" value="THU98719.1"/>
    <property type="molecule type" value="Genomic_DNA"/>
</dbReference>
<evidence type="ECO:0000313" key="3">
    <source>
        <dbReference type="Proteomes" id="UP000297245"/>
    </source>
</evidence>
<sequence>MDLRQLLWSLAQLLALLHHLSRALSTPGTLDPVSIAKTQAAVLVMPCQRMDCELNCPLYLDLSAFPLHSRYHLLFTSSRICTHGPAVIIQPFLGPDETQAASLTTTMQNKHGPQGNFSGH</sequence>
<dbReference type="AlphaFoldDB" id="A0A4S8M8N1"/>
<dbReference type="Proteomes" id="UP000297245">
    <property type="component" value="Unassembled WGS sequence"/>
</dbReference>
<evidence type="ECO:0000256" key="1">
    <source>
        <dbReference type="SAM" id="SignalP"/>
    </source>
</evidence>
<reference evidence="2 3" key="1">
    <citation type="journal article" date="2019" name="Nat. Ecol. Evol.">
        <title>Megaphylogeny resolves global patterns of mushroom evolution.</title>
        <authorList>
            <person name="Varga T."/>
            <person name="Krizsan K."/>
            <person name="Foldi C."/>
            <person name="Dima B."/>
            <person name="Sanchez-Garcia M."/>
            <person name="Sanchez-Ramirez S."/>
            <person name="Szollosi G.J."/>
            <person name="Szarkandi J.G."/>
            <person name="Papp V."/>
            <person name="Albert L."/>
            <person name="Andreopoulos W."/>
            <person name="Angelini C."/>
            <person name="Antonin V."/>
            <person name="Barry K.W."/>
            <person name="Bougher N.L."/>
            <person name="Buchanan P."/>
            <person name="Buyck B."/>
            <person name="Bense V."/>
            <person name="Catcheside P."/>
            <person name="Chovatia M."/>
            <person name="Cooper J."/>
            <person name="Damon W."/>
            <person name="Desjardin D."/>
            <person name="Finy P."/>
            <person name="Geml J."/>
            <person name="Haridas S."/>
            <person name="Hughes K."/>
            <person name="Justo A."/>
            <person name="Karasinski D."/>
            <person name="Kautmanova I."/>
            <person name="Kiss B."/>
            <person name="Kocsube S."/>
            <person name="Kotiranta H."/>
            <person name="LaButti K.M."/>
            <person name="Lechner B.E."/>
            <person name="Liimatainen K."/>
            <person name="Lipzen A."/>
            <person name="Lukacs Z."/>
            <person name="Mihaltcheva S."/>
            <person name="Morgado L.N."/>
            <person name="Niskanen T."/>
            <person name="Noordeloos M.E."/>
            <person name="Ohm R.A."/>
            <person name="Ortiz-Santana B."/>
            <person name="Ovrebo C."/>
            <person name="Racz N."/>
            <person name="Riley R."/>
            <person name="Savchenko A."/>
            <person name="Shiryaev A."/>
            <person name="Soop K."/>
            <person name="Spirin V."/>
            <person name="Szebenyi C."/>
            <person name="Tomsovsky M."/>
            <person name="Tulloss R.E."/>
            <person name="Uehling J."/>
            <person name="Grigoriev I.V."/>
            <person name="Vagvolgyi C."/>
            <person name="Papp T."/>
            <person name="Martin F.M."/>
            <person name="Miettinen O."/>
            <person name="Hibbett D.S."/>
            <person name="Nagy L.G."/>
        </authorList>
    </citation>
    <scope>NUCLEOTIDE SEQUENCE [LARGE SCALE GENOMIC DNA]</scope>
    <source>
        <strain evidence="2 3">CBS 962.96</strain>
    </source>
</reference>
<feature type="chain" id="PRO_5020806589" description="C2H2-type domain-containing protein" evidence="1">
    <location>
        <begin position="24"/>
        <end position="120"/>
    </location>
</feature>
<evidence type="ECO:0008006" key="4">
    <source>
        <dbReference type="Google" id="ProtNLM"/>
    </source>
</evidence>
<name>A0A4S8M8N1_DENBC</name>
<gene>
    <name evidence="2" type="ORF">K435DRAFT_795467</name>
</gene>
<protein>
    <recommendedName>
        <fullName evidence="4">C2H2-type domain-containing protein</fullName>
    </recommendedName>
</protein>
<accession>A0A4S8M8N1</accession>
<keyword evidence="3" id="KW-1185">Reference proteome</keyword>
<feature type="signal peptide" evidence="1">
    <location>
        <begin position="1"/>
        <end position="23"/>
    </location>
</feature>
<keyword evidence="1" id="KW-0732">Signal</keyword>
<organism evidence="2 3">
    <name type="scientific">Dendrothele bispora (strain CBS 962.96)</name>
    <dbReference type="NCBI Taxonomy" id="1314807"/>
    <lineage>
        <taxon>Eukaryota</taxon>
        <taxon>Fungi</taxon>
        <taxon>Dikarya</taxon>
        <taxon>Basidiomycota</taxon>
        <taxon>Agaricomycotina</taxon>
        <taxon>Agaricomycetes</taxon>
        <taxon>Agaricomycetidae</taxon>
        <taxon>Agaricales</taxon>
        <taxon>Agaricales incertae sedis</taxon>
        <taxon>Dendrothele</taxon>
    </lineage>
</organism>